<feature type="domain" description="DUF4031" evidence="1">
    <location>
        <begin position="3"/>
        <end position="81"/>
    </location>
</feature>
<sequence>MSVYVDDMRAPFGNMVMCHMWADADDELLAMADRIGVQRKWIQGHPVLSFGKHRDASWVHFDIALSKRALAVKFGAIETDRFGPVIHTAKLRLAAALAAGNEDEAQAARARLATFEGIRARQGGAR</sequence>
<dbReference type="Pfam" id="PF13223">
    <property type="entry name" value="DUF4031"/>
    <property type="match status" value="1"/>
</dbReference>
<accession>A0ABY8RLA3</accession>
<evidence type="ECO:0000259" key="1">
    <source>
        <dbReference type="Pfam" id="PF13223"/>
    </source>
</evidence>
<organism evidence="2 3">
    <name type="scientific">Agrobacterium cucumeris</name>
    <dbReference type="NCBI Taxonomy" id="2862866"/>
    <lineage>
        <taxon>Bacteria</taxon>
        <taxon>Pseudomonadati</taxon>
        <taxon>Pseudomonadota</taxon>
        <taxon>Alphaproteobacteria</taxon>
        <taxon>Hyphomicrobiales</taxon>
        <taxon>Rhizobiaceae</taxon>
        <taxon>Rhizobium/Agrobacterium group</taxon>
        <taxon>Agrobacterium</taxon>
    </lineage>
</organism>
<evidence type="ECO:0000313" key="2">
    <source>
        <dbReference type="EMBL" id="WHO08345.1"/>
    </source>
</evidence>
<name>A0ABY8RLA3_9HYPH</name>
<dbReference type="InterPro" id="IPR025109">
    <property type="entry name" value="DUF4031"/>
</dbReference>
<proteinExistence type="predicted"/>
<gene>
    <name evidence="2" type="ORF">KZ699_00645</name>
</gene>
<keyword evidence="3" id="KW-1185">Reference proteome</keyword>
<dbReference type="EMBL" id="CP080387">
    <property type="protein sequence ID" value="WHO08345.1"/>
    <property type="molecule type" value="Genomic_DNA"/>
</dbReference>
<dbReference type="Proteomes" id="UP001225611">
    <property type="component" value="Chromosome 1"/>
</dbReference>
<protein>
    <submittedName>
        <fullName evidence="2">DUF4031 domain-containing protein</fullName>
    </submittedName>
</protein>
<evidence type="ECO:0000313" key="3">
    <source>
        <dbReference type="Proteomes" id="UP001225611"/>
    </source>
</evidence>
<reference evidence="2 3" key="1">
    <citation type="journal article" date="2023" name="Syst. Appl. Microbiol.">
        <title>Agrobacterium cucumeris sp. nov. isolated from crazy roots on cucumber (Cucumis sativus).</title>
        <authorList>
            <person name="Warabieda M."/>
            <person name="Kuzmanovic N."/>
            <person name="Trzcinski P."/>
            <person name="Pulawska J."/>
        </authorList>
    </citation>
    <scope>NUCLEOTIDE SEQUENCE [LARGE SCALE GENOMIC DNA]</scope>
    <source>
        <strain evidence="2 3">O132</strain>
    </source>
</reference>
<dbReference type="RefSeq" id="WP_269700077.1">
    <property type="nucleotide sequence ID" value="NZ_CP080387.1"/>
</dbReference>